<keyword evidence="2 7" id="KW-0732">Signal</keyword>
<accession>A0AAJ2JWZ0</accession>
<comment type="caution">
    <text evidence="8">The sequence shown here is derived from an EMBL/GenBank/DDBJ whole genome shotgun (WGS) entry which is preliminary data.</text>
</comment>
<keyword evidence="4" id="KW-0564">Palmitate</keyword>
<feature type="chain" id="PRO_5042537014" evidence="7">
    <location>
        <begin position="20"/>
        <end position="494"/>
    </location>
</feature>
<evidence type="ECO:0000256" key="3">
    <source>
        <dbReference type="ARBA" id="ARBA00023136"/>
    </source>
</evidence>
<keyword evidence="3" id="KW-0472">Membrane</keyword>
<sequence>MKKFLIILTTVFSMVAVSACSSTGNSSEDGNRAGGSVSDHTTQTMQKGHAAESPGTEGAMPPPSTTEKKTVVFSTGFSNDYYKLAKQQYEAKHPNITIELQSVESDDSTIEQDMEKFVKTTNTAMLSGKGPDLINLDQLPSADYINKGLLTDMSKIIDKDPGFIKEDYFNNVLDGIKANGGIYGMPLYFFVYGLMGNQTFIEKSGVTFDDTKWTWADFAETAKQLTKNADKEYYRYALGGIPPEMMLFNFVKDQYGSYVDQVNGKAKFNTSNFIQMMKQVKSLYDNNIISSTEFSLIFSPVQINSPEDYIEELRQSDFAGKYAYKSKLYLSPNPNGGKPGATFRTYMTIGINNKSSVKPEAWDFVKFMVSEEMLSQAKSTGFSINKAAFKNRVKELLKTGKVESMQEIGPMKGKVFEITQKDIDDLEKFVNGANYHVLEKLVSSSISLAYSSQKSTNKIDQIVQEESIAYFSGQKTPEAVAELIQNRVTTVLNE</sequence>
<evidence type="ECO:0000256" key="7">
    <source>
        <dbReference type="SAM" id="SignalP"/>
    </source>
</evidence>
<feature type="region of interest" description="Disordered" evidence="6">
    <location>
        <begin position="22"/>
        <end position="67"/>
    </location>
</feature>
<dbReference type="PROSITE" id="PS51257">
    <property type="entry name" value="PROKAR_LIPOPROTEIN"/>
    <property type="match status" value="1"/>
</dbReference>
<evidence type="ECO:0000256" key="4">
    <source>
        <dbReference type="ARBA" id="ARBA00023139"/>
    </source>
</evidence>
<proteinExistence type="predicted"/>
<dbReference type="Proteomes" id="UP001250538">
    <property type="component" value="Unassembled WGS sequence"/>
</dbReference>
<dbReference type="EMBL" id="JAVYAA010000003">
    <property type="protein sequence ID" value="MDT8977867.1"/>
    <property type="molecule type" value="Genomic_DNA"/>
</dbReference>
<dbReference type="SUPFAM" id="SSF53850">
    <property type="entry name" value="Periplasmic binding protein-like II"/>
    <property type="match status" value="1"/>
</dbReference>
<organism evidence="8 9">
    <name type="scientific">Paenibacillus suaedae</name>
    <dbReference type="NCBI Taxonomy" id="3077233"/>
    <lineage>
        <taxon>Bacteria</taxon>
        <taxon>Bacillati</taxon>
        <taxon>Bacillota</taxon>
        <taxon>Bacilli</taxon>
        <taxon>Bacillales</taxon>
        <taxon>Paenibacillaceae</taxon>
        <taxon>Paenibacillus</taxon>
    </lineage>
</organism>
<name>A0AAJ2JWZ0_9BACL</name>
<keyword evidence="1" id="KW-1003">Cell membrane</keyword>
<evidence type="ECO:0000256" key="5">
    <source>
        <dbReference type="ARBA" id="ARBA00023288"/>
    </source>
</evidence>
<dbReference type="Pfam" id="PF01547">
    <property type="entry name" value="SBP_bac_1"/>
    <property type="match status" value="1"/>
</dbReference>
<keyword evidence="9" id="KW-1185">Reference proteome</keyword>
<evidence type="ECO:0000256" key="1">
    <source>
        <dbReference type="ARBA" id="ARBA00022475"/>
    </source>
</evidence>
<evidence type="ECO:0000256" key="6">
    <source>
        <dbReference type="SAM" id="MobiDB-lite"/>
    </source>
</evidence>
<keyword evidence="5" id="KW-0449">Lipoprotein</keyword>
<evidence type="ECO:0000256" key="2">
    <source>
        <dbReference type="ARBA" id="ARBA00022729"/>
    </source>
</evidence>
<dbReference type="InterPro" id="IPR050490">
    <property type="entry name" value="Bact_solute-bd_prot1"/>
</dbReference>
<evidence type="ECO:0000313" key="8">
    <source>
        <dbReference type="EMBL" id="MDT8977867.1"/>
    </source>
</evidence>
<dbReference type="AlphaFoldDB" id="A0AAJ2JWZ0"/>
<feature type="signal peptide" evidence="7">
    <location>
        <begin position="1"/>
        <end position="19"/>
    </location>
</feature>
<dbReference type="Gene3D" id="3.40.190.10">
    <property type="entry name" value="Periplasmic binding protein-like II"/>
    <property type="match status" value="1"/>
</dbReference>
<dbReference type="PANTHER" id="PTHR43649">
    <property type="entry name" value="ARABINOSE-BINDING PROTEIN-RELATED"/>
    <property type="match status" value="1"/>
</dbReference>
<dbReference type="InterPro" id="IPR006059">
    <property type="entry name" value="SBP"/>
</dbReference>
<protein>
    <submittedName>
        <fullName evidence="8">Extracellular solute-binding protein</fullName>
    </submittedName>
</protein>
<evidence type="ECO:0000313" key="9">
    <source>
        <dbReference type="Proteomes" id="UP001250538"/>
    </source>
</evidence>
<dbReference type="PANTHER" id="PTHR43649:SF33">
    <property type="entry name" value="POLYGALACTURONAN_RHAMNOGALACTURONAN-BINDING PROTEIN YTCQ"/>
    <property type="match status" value="1"/>
</dbReference>
<dbReference type="RefSeq" id="WP_315746093.1">
    <property type="nucleotide sequence ID" value="NZ_JAVYAA010000003.1"/>
</dbReference>
<reference evidence="9" key="1">
    <citation type="submission" date="2023-09" db="EMBL/GenBank/DDBJ databases">
        <title>Paenibacillus sp. chi10 Genome sequencing and assembly.</title>
        <authorList>
            <person name="Kim I."/>
        </authorList>
    </citation>
    <scope>NUCLEOTIDE SEQUENCE [LARGE SCALE GENOMIC DNA]</scope>
    <source>
        <strain evidence="9">chi10</strain>
    </source>
</reference>
<gene>
    <name evidence="8" type="ORF">RQP50_16650</name>
</gene>